<name>A0ABR5Q3P6_9LACO</name>
<dbReference type="InterPro" id="IPR004610">
    <property type="entry name" value="RecJ"/>
</dbReference>
<dbReference type="Pfam" id="PF01368">
    <property type="entry name" value="DHH"/>
    <property type="match status" value="1"/>
</dbReference>
<dbReference type="InterPro" id="IPR041122">
    <property type="entry name" value="RecJ_OB"/>
</dbReference>
<dbReference type="Pfam" id="PF02272">
    <property type="entry name" value="DHHA1"/>
    <property type="match status" value="1"/>
</dbReference>
<evidence type="ECO:0000256" key="5">
    <source>
        <dbReference type="ARBA" id="ARBA00022839"/>
    </source>
</evidence>
<evidence type="ECO:0000256" key="4">
    <source>
        <dbReference type="ARBA" id="ARBA00022801"/>
    </source>
</evidence>
<reference evidence="10 11" key="1">
    <citation type="journal article" date="2015" name="Genome Announc.">
        <title>Expanding the biotechnology potential of lactobacilli through comparative genomics of 213 strains and associated genera.</title>
        <authorList>
            <person name="Sun Z."/>
            <person name="Harris H.M."/>
            <person name="McCann A."/>
            <person name="Guo C."/>
            <person name="Argimon S."/>
            <person name="Zhang W."/>
            <person name="Yang X."/>
            <person name="Jeffery I.B."/>
            <person name="Cooney J.C."/>
            <person name="Kagawa T.F."/>
            <person name="Liu W."/>
            <person name="Song Y."/>
            <person name="Salvetti E."/>
            <person name="Wrobel A."/>
            <person name="Rasinkangas P."/>
            <person name="Parkhill J."/>
            <person name="Rea M.C."/>
            <person name="O'Sullivan O."/>
            <person name="Ritari J."/>
            <person name="Douillard F.P."/>
            <person name="Paul Ross R."/>
            <person name="Yang R."/>
            <person name="Briner A.E."/>
            <person name="Felis G.E."/>
            <person name="de Vos W.M."/>
            <person name="Barrangou R."/>
            <person name="Klaenhammer T.R."/>
            <person name="Caufield P.W."/>
            <person name="Cui Y."/>
            <person name="Zhang H."/>
            <person name="O'Toole P.W."/>
        </authorList>
    </citation>
    <scope>NUCLEOTIDE SEQUENCE [LARGE SCALE GENOMIC DNA]</scope>
    <source>
        <strain evidence="10 11">DSM 26202</strain>
    </source>
</reference>
<evidence type="ECO:0000313" key="10">
    <source>
        <dbReference type="EMBL" id="KRO08903.1"/>
    </source>
</evidence>
<comment type="caution">
    <text evidence="10">The sequence shown here is derived from an EMBL/GenBank/DDBJ whole genome shotgun (WGS) entry which is preliminary data.</text>
</comment>
<feature type="domain" description="DHHA1" evidence="7">
    <location>
        <begin position="353"/>
        <end position="446"/>
    </location>
</feature>
<dbReference type="Pfam" id="PF17768">
    <property type="entry name" value="RecJ_OB"/>
    <property type="match status" value="1"/>
</dbReference>
<dbReference type="SUPFAM" id="SSF64182">
    <property type="entry name" value="DHH phosphoesterases"/>
    <property type="match status" value="1"/>
</dbReference>
<evidence type="ECO:0000256" key="1">
    <source>
        <dbReference type="ARBA" id="ARBA00005915"/>
    </source>
</evidence>
<keyword evidence="3" id="KW-0540">Nuclease</keyword>
<sequence>MVEFVLIQSHYQWQLADTDDSKLATQLAQEFDLAPVVAQILISRGYDSSEQVDRFLHPKLEDANDPFLLHDMKKAVERIQTAVESGDLITVYGDYDADGITSTAVMYEALLTVGANANYYVPNRFSDGYGPNTDAFNRLIDAGTQLIVTVDNGVSGNTAIAAANERNIDVVVTDHHELPQELPAAYAIVHPRYPGTDYPFGDLSGVGVAFKVAWALLDELPVELLDLVAIGEVADLVSVTGENRILISAGLQQLRTGSRAGLHELTKAAGLNETELNETNIGFGIAPRLNALGRMGDANPGVELLTTLDDEVAIDLAKQVEQKNNDRQKLVADITQEALEQAADEDNLNRQTLVVAGQNWHEGVLGIVASRLVEQTGKPTLALNINAESGLAKGSGRSIEAFDLFTAIDQKRALTAAFGGHKMAVGLTVPVDNIEALKDQLETAAKQQQLSTHDKQVLQITAQIPVEEANLELFHQIEQLAPFGANNLRPTFEIKSDQIQNVKTMGKTNAHLKFQLAGQGQALTAIAFNQGGAAEQLNAGDTSLAVVGTLDENEWRGNHSIQLMVKDFKMAGMQIVDCRTNNLAGHLFEADDLYLFFDHQLAKKLGKYTATKRILLADELQANELVDQTVTIVDCPPTLDDFLNIFKMSGQPSVIKMLLYQAHSTYLSGMPGRKDFATLYKFTQTHQNINVHDQFDLLVKYLKIDRDQLIFMIQVFSEVGFVKIDHGILNGVVNPPAADLETTKIYQQRQQMMTTEKTLIYSDSTTMRSWLIDSLSAD</sequence>
<feature type="domain" description="DDH" evidence="6">
    <location>
        <begin position="89"/>
        <end position="231"/>
    </location>
</feature>
<keyword evidence="4" id="KW-0378">Hydrolase</keyword>
<evidence type="ECO:0000256" key="2">
    <source>
        <dbReference type="ARBA" id="ARBA00019841"/>
    </source>
</evidence>
<protein>
    <recommendedName>
        <fullName evidence="2">Single-stranded-DNA-specific exonuclease RecJ</fullName>
    </recommendedName>
</protein>
<dbReference type="EMBL" id="JQCH01000021">
    <property type="protein sequence ID" value="KRO08903.1"/>
    <property type="molecule type" value="Genomic_DNA"/>
</dbReference>
<evidence type="ECO:0000313" key="11">
    <source>
        <dbReference type="Proteomes" id="UP000051884"/>
    </source>
</evidence>
<dbReference type="Gene3D" id="3.10.310.30">
    <property type="match status" value="1"/>
</dbReference>
<accession>A0ABR5Q3P6</accession>
<dbReference type="InterPro" id="IPR018779">
    <property type="entry name" value="RecJ_C"/>
</dbReference>
<dbReference type="InterPro" id="IPR038763">
    <property type="entry name" value="DHH_sf"/>
</dbReference>
<dbReference type="InterPro" id="IPR003156">
    <property type="entry name" value="DHHA1_dom"/>
</dbReference>
<evidence type="ECO:0000259" key="9">
    <source>
        <dbReference type="Pfam" id="PF17768"/>
    </source>
</evidence>
<dbReference type="Pfam" id="PF10141">
    <property type="entry name" value="ssDNA-exonuc_C"/>
    <property type="match status" value="1"/>
</dbReference>
<dbReference type="PANTHER" id="PTHR30255">
    <property type="entry name" value="SINGLE-STRANDED-DNA-SPECIFIC EXONUCLEASE RECJ"/>
    <property type="match status" value="1"/>
</dbReference>
<dbReference type="InterPro" id="IPR051673">
    <property type="entry name" value="SSDNA_exonuclease_RecJ"/>
</dbReference>
<comment type="similarity">
    <text evidence="1">Belongs to the RecJ family.</text>
</comment>
<evidence type="ECO:0000256" key="3">
    <source>
        <dbReference type="ARBA" id="ARBA00022722"/>
    </source>
</evidence>
<gene>
    <name evidence="10" type="ORF">IV59_GL001031</name>
</gene>
<dbReference type="Proteomes" id="UP000051884">
    <property type="component" value="Unassembled WGS sequence"/>
</dbReference>
<keyword evidence="5 10" id="KW-0269">Exonuclease</keyword>
<feature type="domain" description="RecJ OB" evidence="9">
    <location>
        <begin position="462"/>
        <end position="567"/>
    </location>
</feature>
<evidence type="ECO:0000259" key="6">
    <source>
        <dbReference type="Pfam" id="PF01368"/>
    </source>
</evidence>
<dbReference type="InterPro" id="IPR001667">
    <property type="entry name" value="DDH_dom"/>
</dbReference>
<evidence type="ECO:0000259" key="7">
    <source>
        <dbReference type="Pfam" id="PF02272"/>
    </source>
</evidence>
<feature type="domain" description="Single-stranded-DNA-specific exonuclease RecJ C-terminal" evidence="8">
    <location>
        <begin position="574"/>
        <end position="771"/>
    </location>
</feature>
<dbReference type="PANTHER" id="PTHR30255:SF2">
    <property type="entry name" value="SINGLE-STRANDED-DNA-SPECIFIC EXONUCLEASE RECJ"/>
    <property type="match status" value="1"/>
</dbReference>
<proteinExistence type="inferred from homology"/>
<dbReference type="Gene3D" id="3.90.1640.30">
    <property type="match status" value="1"/>
</dbReference>
<keyword evidence="11" id="KW-1185">Reference proteome</keyword>
<evidence type="ECO:0000259" key="8">
    <source>
        <dbReference type="Pfam" id="PF10141"/>
    </source>
</evidence>
<dbReference type="NCBIfam" id="TIGR00644">
    <property type="entry name" value="recJ"/>
    <property type="match status" value="1"/>
</dbReference>
<organism evidence="10 11">
    <name type="scientific">Paucilactobacillus hokkaidonensis</name>
    <dbReference type="NCBI Taxonomy" id="1193095"/>
    <lineage>
        <taxon>Bacteria</taxon>
        <taxon>Bacillati</taxon>
        <taxon>Bacillota</taxon>
        <taxon>Bacilli</taxon>
        <taxon>Lactobacillales</taxon>
        <taxon>Lactobacillaceae</taxon>
        <taxon>Paucilactobacillus</taxon>
    </lineage>
</organism>
<dbReference type="GO" id="GO:0004527">
    <property type="term" value="F:exonuclease activity"/>
    <property type="evidence" value="ECO:0007669"/>
    <property type="project" value="UniProtKB-KW"/>
</dbReference>